<keyword evidence="1" id="KW-0472">Membrane</keyword>
<sequence>MSDNSVRNEFDSLRADFSQMRDDVASLTKAIGEMTAQEATDRLGDLKQAGKSARRQFNKAVDGADSLCQSGVTAIERQIDERPLVVMALAFGIGLLIGNVAHRR</sequence>
<gene>
    <name evidence="2" type="ORF">CWS72_18380</name>
</gene>
<dbReference type="AlphaFoldDB" id="A0A2N3PRI2"/>
<dbReference type="RefSeq" id="WP_101252097.1">
    <property type="nucleotide sequence ID" value="NZ_PIUM01000024.1"/>
</dbReference>
<name>A0A2N3PRI2_9PROT</name>
<comment type="caution">
    <text evidence="2">The sequence shown here is derived from an EMBL/GenBank/DDBJ whole genome shotgun (WGS) entry which is preliminary data.</text>
</comment>
<organism evidence="2 3">
    <name type="scientific">Telmatospirillum siberiense</name>
    <dbReference type="NCBI Taxonomy" id="382514"/>
    <lineage>
        <taxon>Bacteria</taxon>
        <taxon>Pseudomonadati</taxon>
        <taxon>Pseudomonadota</taxon>
        <taxon>Alphaproteobacteria</taxon>
        <taxon>Rhodospirillales</taxon>
        <taxon>Rhodospirillaceae</taxon>
        <taxon>Telmatospirillum</taxon>
    </lineage>
</organism>
<evidence type="ECO:0000313" key="2">
    <source>
        <dbReference type="EMBL" id="PKU23009.1"/>
    </source>
</evidence>
<keyword evidence="1" id="KW-0812">Transmembrane</keyword>
<evidence type="ECO:0000313" key="3">
    <source>
        <dbReference type="Proteomes" id="UP000233293"/>
    </source>
</evidence>
<keyword evidence="3" id="KW-1185">Reference proteome</keyword>
<dbReference type="EMBL" id="PIUM01000024">
    <property type="protein sequence ID" value="PKU23009.1"/>
    <property type="molecule type" value="Genomic_DNA"/>
</dbReference>
<feature type="transmembrane region" description="Helical" evidence="1">
    <location>
        <begin position="84"/>
        <end position="102"/>
    </location>
</feature>
<reference evidence="3" key="1">
    <citation type="submission" date="2017-12" db="EMBL/GenBank/DDBJ databases">
        <title>Draft genome sequence of Telmatospirillum siberiense 26-4b1T, an acidotolerant peatland alphaproteobacterium potentially involved in sulfur cycling.</title>
        <authorList>
            <person name="Hausmann B."/>
            <person name="Pjevac P."/>
            <person name="Schreck K."/>
            <person name="Herbold C.W."/>
            <person name="Daims H."/>
            <person name="Wagner M."/>
            <person name="Pester M."/>
            <person name="Loy A."/>
        </authorList>
    </citation>
    <scope>NUCLEOTIDE SEQUENCE [LARGE SCALE GENOMIC DNA]</scope>
    <source>
        <strain evidence="3">26-4b1</strain>
    </source>
</reference>
<keyword evidence="1" id="KW-1133">Transmembrane helix</keyword>
<evidence type="ECO:0000256" key="1">
    <source>
        <dbReference type="SAM" id="Phobius"/>
    </source>
</evidence>
<proteinExistence type="predicted"/>
<evidence type="ECO:0008006" key="4">
    <source>
        <dbReference type="Google" id="ProtNLM"/>
    </source>
</evidence>
<protein>
    <recommendedName>
        <fullName evidence="4">DUF883 domain-containing protein</fullName>
    </recommendedName>
</protein>
<accession>A0A2N3PRI2</accession>
<dbReference type="Proteomes" id="UP000233293">
    <property type="component" value="Unassembled WGS sequence"/>
</dbReference>